<feature type="compositionally biased region" description="Polar residues" evidence="1">
    <location>
        <begin position="24"/>
        <end position="36"/>
    </location>
</feature>
<name>A0AAN6EU64_EXODE</name>
<dbReference type="AlphaFoldDB" id="A0AAN6EU64"/>
<dbReference type="EMBL" id="JAJGCB010000012">
    <property type="protein sequence ID" value="KAJ8989877.1"/>
    <property type="molecule type" value="Genomic_DNA"/>
</dbReference>
<evidence type="ECO:0000256" key="1">
    <source>
        <dbReference type="SAM" id="MobiDB-lite"/>
    </source>
</evidence>
<accession>A0AAN6EU64</accession>
<protein>
    <submittedName>
        <fullName evidence="2">Uncharacterized protein</fullName>
    </submittedName>
</protein>
<evidence type="ECO:0000313" key="2">
    <source>
        <dbReference type="EMBL" id="KAJ8989877.1"/>
    </source>
</evidence>
<sequence>MRRINPVPNKPDCTGPSKARPAPQHSTVQLSPQQGMSRLDGIYLPSRWNGTTDFFLDLSSRQKQSKIPRRHRWSETALEEGFQSMQQLDKPTAAKREPLKKINFVPSAKDGAYMKPWIQVAEASVMEGLVFEGGDDFVEHCPYVLPILVTALMFVYSHQSADAVYLTPFAHL</sequence>
<reference evidence="2" key="1">
    <citation type="submission" date="2023-01" db="EMBL/GenBank/DDBJ databases">
        <title>Exophiala dermititidis isolated from Cystic Fibrosis Patient.</title>
        <authorList>
            <person name="Kurbessoian T."/>
            <person name="Crocker A."/>
            <person name="Murante D."/>
            <person name="Hogan D.A."/>
            <person name="Stajich J.E."/>
        </authorList>
    </citation>
    <scope>NUCLEOTIDE SEQUENCE</scope>
    <source>
        <strain evidence="2">Ex8</strain>
    </source>
</reference>
<organism evidence="2 3">
    <name type="scientific">Exophiala dermatitidis</name>
    <name type="common">Black yeast-like fungus</name>
    <name type="synonym">Wangiella dermatitidis</name>
    <dbReference type="NCBI Taxonomy" id="5970"/>
    <lineage>
        <taxon>Eukaryota</taxon>
        <taxon>Fungi</taxon>
        <taxon>Dikarya</taxon>
        <taxon>Ascomycota</taxon>
        <taxon>Pezizomycotina</taxon>
        <taxon>Eurotiomycetes</taxon>
        <taxon>Chaetothyriomycetidae</taxon>
        <taxon>Chaetothyriales</taxon>
        <taxon>Herpotrichiellaceae</taxon>
        <taxon>Exophiala</taxon>
    </lineage>
</organism>
<evidence type="ECO:0000313" key="3">
    <source>
        <dbReference type="Proteomes" id="UP001161757"/>
    </source>
</evidence>
<proteinExistence type="predicted"/>
<dbReference type="Proteomes" id="UP001161757">
    <property type="component" value="Unassembled WGS sequence"/>
</dbReference>
<feature type="region of interest" description="Disordered" evidence="1">
    <location>
        <begin position="1"/>
        <end position="36"/>
    </location>
</feature>
<comment type="caution">
    <text evidence="2">The sequence shown here is derived from an EMBL/GenBank/DDBJ whole genome shotgun (WGS) entry which is preliminary data.</text>
</comment>
<gene>
    <name evidence="2" type="ORF">HRR80_006018</name>
</gene>